<proteinExistence type="inferred from homology"/>
<protein>
    <recommendedName>
        <fullName evidence="7">Myeloid-associated differentiation marker-like protein 2</fullName>
    </recommendedName>
</protein>
<keyword evidence="3" id="KW-0677">Repeat</keyword>
<dbReference type="Proteomes" id="UP000824540">
    <property type="component" value="Unassembled WGS sequence"/>
</dbReference>
<feature type="transmembrane region" description="Helical" evidence="9">
    <location>
        <begin position="87"/>
        <end position="109"/>
    </location>
</feature>
<dbReference type="InterPro" id="IPR008253">
    <property type="entry name" value="Marvel"/>
</dbReference>
<evidence type="ECO:0000256" key="8">
    <source>
        <dbReference type="PROSITE-ProRule" id="PRU00581"/>
    </source>
</evidence>
<evidence type="ECO:0000256" key="4">
    <source>
        <dbReference type="ARBA" id="ARBA00022989"/>
    </source>
</evidence>
<dbReference type="GO" id="GO:0016020">
    <property type="term" value="C:membrane"/>
    <property type="evidence" value="ECO:0007669"/>
    <property type="project" value="UniProtKB-SubCell"/>
</dbReference>
<evidence type="ECO:0000256" key="2">
    <source>
        <dbReference type="ARBA" id="ARBA00022692"/>
    </source>
</evidence>
<dbReference type="OrthoDB" id="8737882at2759"/>
<comment type="caution">
    <text evidence="11">The sequence shown here is derived from an EMBL/GenBank/DDBJ whole genome shotgun (WGS) entry which is preliminary data.</text>
</comment>
<evidence type="ECO:0000313" key="12">
    <source>
        <dbReference type="Proteomes" id="UP000824540"/>
    </source>
</evidence>
<dbReference type="PROSITE" id="PS51225">
    <property type="entry name" value="MARVEL"/>
    <property type="match status" value="2"/>
</dbReference>
<organism evidence="11 12">
    <name type="scientific">Albula glossodonta</name>
    <name type="common">roundjaw bonefish</name>
    <dbReference type="NCBI Taxonomy" id="121402"/>
    <lineage>
        <taxon>Eukaryota</taxon>
        <taxon>Metazoa</taxon>
        <taxon>Chordata</taxon>
        <taxon>Craniata</taxon>
        <taxon>Vertebrata</taxon>
        <taxon>Euteleostomi</taxon>
        <taxon>Actinopterygii</taxon>
        <taxon>Neopterygii</taxon>
        <taxon>Teleostei</taxon>
        <taxon>Albuliformes</taxon>
        <taxon>Albulidae</taxon>
        <taxon>Albula</taxon>
    </lineage>
</organism>
<evidence type="ECO:0000256" key="7">
    <source>
        <dbReference type="ARBA" id="ARBA00040733"/>
    </source>
</evidence>
<reference evidence="11" key="1">
    <citation type="thesis" date="2021" institute="BYU ScholarsArchive" country="Provo, UT, USA">
        <title>Applications of and Algorithms for Genome Assembly and Genomic Analyses with an Emphasis on Marine Teleosts.</title>
        <authorList>
            <person name="Pickett B.D."/>
        </authorList>
    </citation>
    <scope>NUCLEOTIDE SEQUENCE</scope>
    <source>
        <strain evidence="11">HI-2016</strain>
    </source>
</reference>
<sequence length="481" mass="51620">MGVAMDPQGVPLLNWGALISPIGVVRLCQLALGSAIVSLVKHQAGHTGAPYGWLCMAVWCFCLAGTAIVLVLDIIRLHCCCRVSWGDLTAAHAAAAALIYATASVLYPFYFLRPAGCPYSGCQVRNYRIAVTTCSCAGSLAYAAEVYLSRTKPGYMATAPGLLKVAQAYVACLTFGGLLNGSDYNRHVPMRYCVAVYATCFAANVVVIMLAIAGRATSPNVSASRRTSVNISASTSTDQGPRLPFYRVVAVYTFLAVLLYLSAAVVWPIFSFDSQYGSPTRPYWCPRGRCPWDARLLVTICTFVNLALYAADLACSQRLYPQSQQPPGAAWPTSGVRGVRVGWGVDVSKGELGKGVASAECALGLISTPGGWGGGIQQAQRTLHCCRICSRASAVDCRNPSGCRGNFSKAERYGEAPLVPKWKITEEHLEAARAAPHRLSVEERRMSARENCLSVELGVPPSLLTNQRGNHKDTNPHPRFA</sequence>
<evidence type="ECO:0000256" key="6">
    <source>
        <dbReference type="ARBA" id="ARBA00034721"/>
    </source>
</evidence>
<feature type="transmembrane region" description="Helical" evidence="9">
    <location>
        <begin position="51"/>
        <end position="75"/>
    </location>
</feature>
<evidence type="ECO:0000313" key="11">
    <source>
        <dbReference type="EMBL" id="KAG9334564.1"/>
    </source>
</evidence>
<evidence type="ECO:0000256" key="9">
    <source>
        <dbReference type="SAM" id="Phobius"/>
    </source>
</evidence>
<feature type="transmembrane region" description="Helical" evidence="9">
    <location>
        <begin position="194"/>
        <end position="216"/>
    </location>
</feature>
<evidence type="ECO:0000256" key="1">
    <source>
        <dbReference type="ARBA" id="ARBA00004141"/>
    </source>
</evidence>
<feature type="transmembrane region" description="Helical" evidence="9">
    <location>
        <begin position="249"/>
        <end position="270"/>
    </location>
</feature>
<keyword evidence="4 9" id="KW-1133">Transmembrane helix</keyword>
<dbReference type="AlphaFoldDB" id="A0A8T2N3B5"/>
<gene>
    <name evidence="11" type="ORF">JZ751_007500</name>
</gene>
<evidence type="ECO:0000256" key="3">
    <source>
        <dbReference type="ARBA" id="ARBA00022737"/>
    </source>
</evidence>
<evidence type="ECO:0000259" key="10">
    <source>
        <dbReference type="PROSITE" id="PS51225"/>
    </source>
</evidence>
<feature type="transmembrane region" description="Helical" evidence="9">
    <location>
        <begin position="129"/>
        <end position="149"/>
    </location>
</feature>
<keyword evidence="12" id="KW-1185">Reference proteome</keyword>
<keyword evidence="2 8" id="KW-0812">Transmembrane</keyword>
<keyword evidence="5 8" id="KW-0472">Membrane</keyword>
<comment type="similarity">
    <text evidence="6">Belongs to the MAL family.</text>
</comment>
<comment type="subcellular location">
    <subcellularLocation>
        <location evidence="1">Membrane</location>
        <topology evidence="1">Multi-pass membrane protein</topology>
    </subcellularLocation>
</comment>
<dbReference type="EMBL" id="JAFBMS010000145">
    <property type="protein sequence ID" value="KAG9334564.1"/>
    <property type="molecule type" value="Genomic_DNA"/>
</dbReference>
<feature type="transmembrane region" description="Helical" evidence="9">
    <location>
        <begin position="161"/>
        <end position="182"/>
    </location>
</feature>
<feature type="domain" description="MARVEL" evidence="10">
    <location>
        <begin position="17"/>
        <end position="154"/>
    </location>
</feature>
<feature type="domain" description="MARVEL" evidence="10">
    <location>
        <begin position="155"/>
        <end position="321"/>
    </location>
</feature>
<evidence type="ECO:0000256" key="5">
    <source>
        <dbReference type="ARBA" id="ARBA00023136"/>
    </source>
</evidence>
<dbReference type="PANTHER" id="PTHR17068">
    <property type="entry name" value="MYELOID-ASSOCIATED DIFFERENTIATION MARKER MYADM FAMILY MEMBER"/>
    <property type="match status" value="1"/>
</dbReference>
<dbReference type="InterPro" id="IPR047123">
    <property type="entry name" value="MYADM-like"/>
</dbReference>
<dbReference type="PANTHER" id="PTHR17068:SF5">
    <property type="entry name" value="MYELOID-ASSOCIATED DIFFERENTIATION MARKER-LIKE PROTEIN 2"/>
    <property type="match status" value="1"/>
</dbReference>
<name>A0A8T2N3B5_9TELE</name>
<accession>A0A8T2N3B5</accession>
<feature type="transmembrane region" description="Helical" evidence="9">
    <location>
        <begin position="12"/>
        <end position="39"/>
    </location>
</feature>